<dbReference type="InterPro" id="IPR011993">
    <property type="entry name" value="PH-like_dom_sf"/>
</dbReference>
<keyword evidence="3" id="KW-1185">Reference proteome</keyword>
<dbReference type="InterPro" id="IPR001849">
    <property type="entry name" value="PH_domain"/>
</dbReference>
<dbReference type="AlphaFoldDB" id="A0A183HS42"/>
<name>A0A183HS42_9BILA</name>
<evidence type="ECO:0000313" key="2">
    <source>
        <dbReference type="EMBL" id="VDO67443.1"/>
    </source>
</evidence>
<proteinExistence type="predicted"/>
<dbReference type="Proteomes" id="UP000267606">
    <property type="component" value="Unassembled WGS sequence"/>
</dbReference>
<dbReference type="EMBL" id="UZAJ01013578">
    <property type="protein sequence ID" value="VDO67443.1"/>
    <property type="molecule type" value="Genomic_DNA"/>
</dbReference>
<evidence type="ECO:0000313" key="3">
    <source>
        <dbReference type="Proteomes" id="UP000267606"/>
    </source>
</evidence>
<evidence type="ECO:0000313" key="4">
    <source>
        <dbReference type="WBParaSite" id="OFLC_0001030301-mRNA-1"/>
    </source>
</evidence>
<gene>
    <name evidence="2" type="ORF">OFLC_LOCUS10304</name>
</gene>
<dbReference type="WBParaSite" id="OFLC_0001030301-mRNA-1">
    <property type="protein sequence ID" value="OFLC_0001030301-mRNA-1"/>
    <property type="gene ID" value="OFLC_0001030301"/>
</dbReference>
<protein>
    <submittedName>
        <fullName evidence="4">PH domain-containing protein</fullName>
    </submittedName>
</protein>
<accession>A0A183HS42</accession>
<evidence type="ECO:0000259" key="1">
    <source>
        <dbReference type="Pfam" id="PF16457"/>
    </source>
</evidence>
<organism evidence="4">
    <name type="scientific">Onchocerca flexuosa</name>
    <dbReference type="NCBI Taxonomy" id="387005"/>
    <lineage>
        <taxon>Eukaryota</taxon>
        <taxon>Metazoa</taxon>
        <taxon>Ecdysozoa</taxon>
        <taxon>Nematoda</taxon>
        <taxon>Chromadorea</taxon>
        <taxon>Rhabditida</taxon>
        <taxon>Spirurina</taxon>
        <taxon>Spiruromorpha</taxon>
        <taxon>Filarioidea</taxon>
        <taxon>Onchocercidae</taxon>
        <taxon>Onchocerca</taxon>
    </lineage>
</organism>
<reference evidence="4" key="1">
    <citation type="submission" date="2016-06" db="UniProtKB">
        <authorList>
            <consortium name="WormBaseParasite"/>
        </authorList>
    </citation>
    <scope>IDENTIFICATION</scope>
</reference>
<sequence>MKELVLAVVRKQIDVCLLEKPVTIEKLEELLAAHSYPHMKKIWEKERSAKEAEELQSDAVKSGAKIRKYFNYDKNTSLLFWFFRELREHLRPGIVDLVLKNRKNVLKNGYKFGKLVKSKSMQKGQQFWFWKLDANEKALICTDCSSTESSSNINSAEN</sequence>
<feature type="domain" description="PH" evidence="1">
    <location>
        <begin position="100"/>
        <end position="153"/>
    </location>
</feature>
<reference evidence="2 3" key="2">
    <citation type="submission" date="2018-11" db="EMBL/GenBank/DDBJ databases">
        <authorList>
            <consortium name="Pathogen Informatics"/>
        </authorList>
    </citation>
    <scope>NUCLEOTIDE SEQUENCE [LARGE SCALE GENOMIC DNA]</scope>
</reference>
<dbReference type="Pfam" id="PF16457">
    <property type="entry name" value="PH_12"/>
    <property type="match status" value="1"/>
</dbReference>
<dbReference type="Gene3D" id="2.30.29.30">
    <property type="entry name" value="Pleckstrin-homology domain (PH domain)/Phosphotyrosine-binding domain (PTB)"/>
    <property type="match status" value="1"/>
</dbReference>
<dbReference type="STRING" id="387005.A0A183HS42"/>